<dbReference type="PANTHER" id="PTHR45991:SF1">
    <property type="entry name" value="PACHYTENE CHECKPOINT PROTEIN 2 HOMOLOG"/>
    <property type="match status" value="1"/>
</dbReference>
<dbReference type="InterPro" id="IPR044539">
    <property type="entry name" value="Pch2-like"/>
</dbReference>
<dbReference type="Pfam" id="PF23242">
    <property type="entry name" value="AAA_lid_TRIP13_C"/>
    <property type="match status" value="1"/>
</dbReference>
<dbReference type="InterPro" id="IPR003593">
    <property type="entry name" value="AAA+_ATPase"/>
</dbReference>
<dbReference type="GO" id="GO:0051598">
    <property type="term" value="P:meiotic recombination checkpoint signaling"/>
    <property type="evidence" value="ECO:0007669"/>
    <property type="project" value="TreeGrafter"/>
</dbReference>
<accession>A0A0L8HHX9</accession>
<keyword evidence="4" id="KW-0469">Meiosis</keyword>
<dbReference type="Gene3D" id="3.40.50.300">
    <property type="entry name" value="P-loop containing nucleotide triphosphate hydrolases"/>
    <property type="match status" value="1"/>
</dbReference>
<dbReference type="InterPro" id="IPR027417">
    <property type="entry name" value="P-loop_NTPase"/>
</dbReference>
<evidence type="ECO:0000313" key="7">
    <source>
        <dbReference type="EMBL" id="KOF88863.1"/>
    </source>
</evidence>
<dbReference type="EMBL" id="KQ418094">
    <property type="protein sequence ID" value="KOF88863.1"/>
    <property type="molecule type" value="Genomic_DNA"/>
</dbReference>
<evidence type="ECO:0000256" key="4">
    <source>
        <dbReference type="ARBA" id="ARBA00023254"/>
    </source>
</evidence>
<proteinExistence type="inferred from homology"/>
<dbReference type="GO" id="GO:0016887">
    <property type="term" value="F:ATP hydrolysis activity"/>
    <property type="evidence" value="ECO:0007669"/>
    <property type="project" value="InterPro"/>
</dbReference>
<dbReference type="OrthoDB" id="10042665at2759"/>
<dbReference type="SUPFAM" id="SSF52540">
    <property type="entry name" value="P-loop containing nucleoside triphosphate hydrolases"/>
    <property type="match status" value="1"/>
</dbReference>
<comment type="similarity">
    <text evidence="1">Belongs to the AAA ATPase family. PCH2 subfamily.</text>
</comment>
<reference evidence="7" key="1">
    <citation type="submission" date="2015-07" db="EMBL/GenBank/DDBJ databases">
        <title>MeaNS - Measles Nucleotide Surveillance Program.</title>
        <authorList>
            <person name="Tran T."/>
            <person name="Druce J."/>
        </authorList>
    </citation>
    <scope>NUCLEOTIDE SEQUENCE</scope>
    <source>
        <strain evidence="7">UCB-OBI-ISO-001</strain>
        <tissue evidence="7">Gonad</tissue>
    </source>
</reference>
<name>A0A0L8HHX9_OCTBM</name>
<keyword evidence="3 5" id="KW-0067">ATP-binding</keyword>
<dbReference type="PANTHER" id="PTHR45991">
    <property type="entry name" value="PACHYTENE CHECKPOINT PROTEIN 2"/>
    <property type="match status" value="1"/>
</dbReference>
<dbReference type="EMBL" id="KQ418094">
    <property type="protein sequence ID" value="KOF88862.1"/>
    <property type="molecule type" value="Genomic_DNA"/>
</dbReference>
<dbReference type="Pfam" id="PF00004">
    <property type="entry name" value="AAA"/>
    <property type="match status" value="1"/>
</dbReference>
<dbReference type="GO" id="GO:0005524">
    <property type="term" value="F:ATP binding"/>
    <property type="evidence" value="ECO:0007669"/>
    <property type="project" value="UniProtKB-KW"/>
</dbReference>
<dbReference type="InterPro" id="IPR058249">
    <property type="entry name" value="Pch2_C"/>
</dbReference>
<dbReference type="OMA" id="NVCDSVQ"/>
<dbReference type="AlphaFoldDB" id="A0A0L8HHX9"/>
<organism evidence="7">
    <name type="scientific">Octopus bimaculoides</name>
    <name type="common">California two-spotted octopus</name>
    <dbReference type="NCBI Taxonomy" id="37653"/>
    <lineage>
        <taxon>Eukaryota</taxon>
        <taxon>Metazoa</taxon>
        <taxon>Spiralia</taxon>
        <taxon>Lophotrochozoa</taxon>
        <taxon>Mollusca</taxon>
        <taxon>Cephalopoda</taxon>
        <taxon>Coleoidea</taxon>
        <taxon>Octopodiformes</taxon>
        <taxon>Octopoda</taxon>
        <taxon>Incirrata</taxon>
        <taxon>Octopodidae</taxon>
        <taxon>Octopus</taxon>
    </lineage>
</organism>
<keyword evidence="2 5" id="KW-0547">Nucleotide-binding</keyword>
<dbReference type="PROSITE" id="PS00674">
    <property type="entry name" value="AAA"/>
    <property type="match status" value="1"/>
</dbReference>
<dbReference type="CDD" id="cd19508">
    <property type="entry name" value="RecA-like_Pch2-like"/>
    <property type="match status" value="1"/>
</dbReference>
<dbReference type="GO" id="GO:0007131">
    <property type="term" value="P:reciprocal meiotic recombination"/>
    <property type="evidence" value="ECO:0007669"/>
    <property type="project" value="TreeGrafter"/>
</dbReference>
<evidence type="ECO:0000256" key="1">
    <source>
        <dbReference type="ARBA" id="ARBA00007271"/>
    </source>
</evidence>
<evidence type="ECO:0000256" key="2">
    <source>
        <dbReference type="ARBA" id="ARBA00022741"/>
    </source>
</evidence>
<evidence type="ECO:0000256" key="5">
    <source>
        <dbReference type="RuleBase" id="RU003651"/>
    </source>
</evidence>
<dbReference type="InterPro" id="IPR001270">
    <property type="entry name" value="ClpA/B"/>
</dbReference>
<dbReference type="InterPro" id="IPR003960">
    <property type="entry name" value="ATPase_AAA_CS"/>
</dbReference>
<dbReference type="PRINTS" id="PR00300">
    <property type="entry name" value="CLPPROTEASEA"/>
</dbReference>
<dbReference type="FunFam" id="3.40.50.300:FF:001494">
    <property type="entry name" value="Pachytene checkpoint component Pch2"/>
    <property type="match status" value="1"/>
</dbReference>
<gene>
    <name evidence="7" type="ORF">OCBIM_22014146mg</name>
</gene>
<feature type="domain" description="AAA+ ATPase" evidence="6">
    <location>
        <begin position="168"/>
        <end position="320"/>
    </location>
</feature>
<dbReference type="KEGG" id="obi:106870552"/>
<protein>
    <recommendedName>
        <fullName evidence="6">AAA+ ATPase domain-containing protein</fullName>
    </recommendedName>
</protein>
<dbReference type="GO" id="GO:0005634">
    <property type="term" value="C:nucleus"/>
    <property type="evidence" value="ECO:0007669"/>
    <property type="project" value="TreeGrafter"/>
</dbReference>
<evidence type="ECO:0000256" key="3">
    <source>
        <dbReference type="ARBA" id="ARBA00022840"/>
    </source>
</evidence>
<dbReference type="SMART" id="SM00382">
    <property type="entry name" value="AAA"/>
    <property type="match status" value="1"/>
</dbReference>
<dbReference type="InterPro" id="IPR003959">
    <property type="entry name" value="ATPase_AAA_core"/>
</dbReference>
<dbReference type="STRING" id="37653.A0A0L8HHX9"/>
<evidence type="ECO:0000259" key="6">
    <source>
        <dbReference type="SMART" id="SM00382"/>
    </source>
</evidence>
<dbReference type="GO" id="GO:0005694">
    <property type="term" value="C:chromosome"/>
    <property type="evidence" value="ECO:0007669"/>
    <property type="project" value="TreeGrafter"/>
</dbReference>
<dbReference type="Pfam" id="PF23563">
    <property type="entry name" value="TRIP13_N"/>
    <property type="match status" value="1"/>
</dbReference>
<sequence>MDRVAELENALPHDFQSFFHVEVALKPESIARKNFIKERVKLFLYNQKVAYGDFITTEFDDEDLKTHVKSLALCDTDLSIRERQSIDLQSSNLKVHVFHLHEDGPSDEDLGDDSNCSVAQIWNLPSLSFYNMWDFLVFDEDIKAYLLNYAMTTILFSDSKVNSNIISWNRVILLHGPPGTGKTSLCKALAQKISIQLSDRYNYGTLIELNSHGLFSKWFSESGKLVVKLFEKIEEIIIDNEALVFVLIDEVESLTSARKNSLNGNEPSDAIRVVNALLTKIDQIKNYSNVLILTTSNITGAIDLAFVDRADIKQYIGLPSPRAIFKIYHSCINELMRTGIISPVQQMLDIRVLEITGYADNDATKLSLQLLTISQKSYGLSGRTLRKMPFIAHALFLRVSSSTLEVYLDALDKAVDNQFTQQNNLCKDN</sequence>